<dbReference type="Pfam" id="PF01431">
    <property type="entry name" value="Peptidase_M13"/>
    <property type="match status" value="1"/>
</dbReference>
<accession>A0A8X6JPD1</accession>
<sequence>MKSAQVKKARSTIAYRDEIRNEEKLNDYYSQVEVGEVHFSNVKSAFAFKMKERRKGLGTIRKEAKWSNMNNVLIANAFYMPNRNTIVLPIGLLQEIFFSSGRPNYINYGSLGSILGHEFTHAFDNAGSLYDEDGNYRMWWTEQSWKSYKEKTQCFVDQYNEYYEPKVDSLLNGTITLGKILQIMEDFWQHLACF</sequence>
<protein>
    <submittedName>
        <fullName evidence="2">Endothelin-converting enzyme homolog</fullName>
    </submittedName>
</protein>
<organism evidence="2 3">
    <name type="scientific">Trichonephila inaurata madagascariensis</name>
    <dbReference type="NCBI Taxonomy" id="2747483"/>
    <lineage>
        <taxon>Eukaryota</taxon>
        <taxon>Metazoa</taxon>
        <taxon>Ecdysozoa</taxon>
        <taxon>Arthropoda</taxon>
        <taxon>Chelicerata</taxon>
        <taxon>Arachnida</taxon>
        <taxon>Araneae</taxon>
        <taxon>Araneomorphae</taxon>
        <taxon>Entelegynae</taxon>
        <taxon>Araneoidea</taxon>
        <taxon>Nephilidae</taxon>
        <taxon>Trichonephila</taxon>
        <taxon>Trichonephila inaurata</taxon>
    </lineage>
</organism>
<dbReference type="PROSITE" id="PS51885">
    <property type="entry name" value="NEPRILYSIN"/>
    <property type="match status" value="1"/>
</dbReference>
<name>A0A8X6JPD1_9ARAC</name>
<reference evidence="2" key="1">
    <citation type="submission" date="2020-08" db="EMBL/GenBank/DDBJ databases">
        <title>Multicomponent nature underlies the extraordinary mechanical properties of spider dragline silk.</title>
        <authorList>
            <person name="Kono N."/>
            <person name="Nakamura H."/>
            <person name="Mori M."/>
            <person name="Yoshida Y."/>
            <person name="Ohtoshi R."/>
            <person name="Malay A.D."/>
            <person name="Moran D.A.P."/>
            <person name="Tomita M."/>
            <person name="Numata K."/>
            <person name="Arakawa K."/>
        </authorList>
    </citation>
    <scope>NUCLEOTIDE SEQUENCE</scope>
</reference>
<evidence type="ECO:0000259" key="1">
    <source>
        <dbReference type="Pfam" id="PF01431"/>
    </source>
</evidence>
<dbReference type="Proteomes" id="UP000886998">
    <property type="component" value="Unassembled WGS sequence"/>
</dbReference>
<dbReference type="PANTHER" id="PTHR11733">
    <property type="entry name" value="ZINC METALLOPROTEASE FAMILY M13 NEPRILYSIN-RELATED"/>
    <property type="match status" value="1"/>
</dbReference>
<dbReference type="InterPro" id="IPR024079">
    <property type="entry name" value="MetalloPept_cat_dom_sf"/>
</dbReference>
<gene>
    <name evidence="2" type="ORF">TNIN_280861</name>
</gene>
<dbReference type="GO" id="GO:0016485">
    <property type="term" value="P:protein processing"/>
    <property type="evidence" value="ECO:0007669"/>
    <property type="project" value="TreeGrafter"/>
</dbReference>
<comment type="caution">
    <text evidence="2">The sequence shown here is derived from an EMBL/GenBank/DDBJ whole genome shotgun (WGS) entry which is preliminary data.</text>
</comment>
<feature type="domain" description="Peptidase M13 C-terminal" evidence="1">
    <location>
        <begin position="76"/>
        <end position="178"/>
    </location>
</feature>
<dbReference type="SUPFAM" id="SSF55486">
    <property type="entry name" value="Metalloproteases ('zincins'), catalytic domain"/>
    <property type="match status" value="1"/>
</dbReference>
<proteinExistence type="predicted"/>
<dbReference type="OrthoDB" id="6435367at2759"/>
<evidence type="ECO:0000313" key="3">
    <source>
        <dbReference type="Proteomes" id="UP000886998"/>
    </source>
</evidence>
<dbReference type="Gene3D" id="3.40.390.10">
    <property type="entry name" value="Collagenase (Catalytic Domain)"/>
    <property type="match status" value="1"/>
</dbReference>
<evidence type="ECO:0000313" key="2">
    <source>
        <dbReference type="EMBL" id="GFS48956.1"/>
    </source>
</evidence>
<dbReference type="PANTHER" id="PTHR11733:SF237">
    <property type="entry name" value="NEPRILYSIN-LIKE 4"/>
    <property type="match status" value="1"/>
</dbReference>
<dbReference type="EMBL" id="BMAV01026289">
    <property type="protein sequence ID" value="GFS48956.1"/>
    <property type="molecule type" value="Genomic_DNA"/>
</dbReference>
<dbReference type="InterPro" id="IPR000718">
    <property type="entry name" value="Peptidase_M13"/>
</dbReference>
<dbReference type="PRINTS" id="PR00786">
    <property type="entry name" value="NEPRILYSIN"/>
</dbReference>
<dbReference type="GO" id="GO:0004222">
    <property type="term" value="F:metalloendopeptidase activity"/>
    <property type="evidence" value="ECO:0007669"/>
    <property type="project" value="InterPro"/>
</dbReference>
<keyword evidence="3" id="KW-1185">Reference proteome</keyword>
<dbReference type="AlphaFoldDB" id="A0A8X6JPD1"/>
<dbReference type="InterPro" id="IPR018497">
    <property type="entry name" value="Peptidase_M13_C"/>
</dbReference>
<dbReference type="GO" id="GO:0005886">
    <property type="term" value="C:plasma membrane"/>
    <property type="evidence" value="ECO:0007669"/>
    <property type="project" value="TreeGrafter"/>
</dbReference>